<evidence type="ECO:0000256" key="2">
    <source>
        <dbReference type="SAM" id="SignalP"/>
    </source>
</evidence>
<feature type="compositionally biased region" description="Pro residues" evidence="1">
    <location>
        <begin position="29"/>
        <end position="43"/>
    </location>
</feature>
<feature type="region of interest" description="Disordered" evidence="1">
    <location>
        <begin position="23"/>
        <end position="59"/>
    </location>
</feature>
<name>A0A1H4SPM5_9BACT</name>
<organism evidence="3 4">
    <name type="scientific">Terriglobus roseus</name>
    <dbReference type="NCBI Taxonomy" id="392734"/>
    <lineage>
        <taxon>Bacteria</taxon>
        <taxon>Pseudomonadati</taxon>
        <taxon>Acidobacteriota</taxon>
        <taxon>Terriglobia</taxon>
        <taxon>Terriglobales</taxon>
        <taxon>Acidobacteriaceae</taxon>
        <taxon>Terriglobus</taxon>
    </lineage>
</organism>
<dbReference type="AlphaFoldDB" id="A0A1H4SPM5"/>
<sequence length="234" mass="25329">MPRILLTLALLMSLPAAAQTERHQLPVPGMDPPKPVPGAPTPRKPGGVKGITEPDDPEHPMPAARDFHDPRYHLSLHVPAGWNFERRDGVLSNFGVDVRTTKRTLDVRGVASINFNPYPVSTFSGATIYYSVMPKATAASCAAQATTAPLTPQNDVRIGGLPFKHGRDEHGHVCIESRDEVFTALQGRSCLRFDLVVNTFCSQTSGAMEISKDQLADVQGRLGKILGSLTVEGR</sequence>
<feature type="chain" id="PRO_5010384357" evidence="2">
    <location>
        <begin position="19"/>
        <end position="234"/>
    </location>
</feature>
<evidence type="ECO:0000313" key="4">
    <source>
        <dbReference type="Proteomes" id="UP000182409"/>
    </source>
</evidence>
<feature type="signal peptide" evidence="2">
    <location>
        <begin position="1"/>
        <end position="18"/>
    </location>
</feature>
<dbReference type="EMBL" id="FNSD01000001">
    <property type="protein sequence ID" value="SEC46087.1"/>
    <property type="molecule type" value="Genomic_DNA"/>
</dbReference>
<dbReference type="OrthoDB" id="119167at2"/>
<accession>A0A1H4SPM5</accession>
<keyword evidence="2" id="KW-0732">Signal</keyword>
<evidence type="ECO:0000256" key="1">
    <source>
        <dbReference type="SAM" id="MobiDB-lite"/>
    </source>
</evidence>
<protein>
    <submittedName>
        <fullName evidence="3">Uncharacterized protein</fullName>
    </submittedName>
</protein>
<dbReference type="RefSeq" id="WP_074655274.1">
    <property type="nucleotide sequence ID" value="NZ_FNSD01000001.1"/>
</dbReference>
<dbReference type="Proteomes" id="UP000182409">
    <property type="component" value="Unassembled WGS sequence"/>
</dbReference>
<reference evidence="3 4" key="1">
    <citation type="submission" date="2016-10" db="EMBL/GenBank/DDBJ databases">
        <authorList>
            <person name="de Groot N.N."/>
        </authorList>
    </citation>
    <scope>NUCLEOTIDE SEQUENCE [LARGE SCALE GENOMIC DNA]</scope>
    <source>
        <strain evidence="3 4">AB35.6</strain>
    </source>
</reference>
<proteinExistence type="predicted"/>
<evidence type="ECO:0000313" key="3">
    <source>
        <dbReference type="EMBL" id="SEC46087.1"/>
    </source>
</evidence>
<gene>
    <name evidence="3" type="ORF">SAMN05443244_3515</name>
</gene>